<evidence type="ECO:0000313" key="6">
    <source>
        <dbReference type="Proteomes" id="UP000824130"/>
    </source>
</evidence>
<evidence type="ECO:0000256" key="3">
    <source>
        <dbReference type="ARBA" id="ARBA00023163"/>
    </source>
</evidence>
<dbReference type="InterPro" id="IPR011051">
    <property type="entry name" value="RmlC_Cupin_sf"/>
</dbReference>
<evidence type="ECO:0000256" key="1">
    <source>
        <dbReference type="ARBA" id="ARBA00023015"/>
    </source>
</evidence>
<dbReference type="AlphaFoldDB" id="A0A9D1SUC4"/>
<dbReference type="InterPro" id="IPR003313">
    <property type="entry name" value="AraC-bd"/>
</dbReference>
<accession>A0A9D1SUC4</accession>
<feature type="domain" description="HTH araC/xylS-type" evidence="4">
    <location>
        <begin position="175"/>
        <end position="273"/>
    </location>
</feature>
<dbReference type="PANTHER" id="PTHR43280:SF2">
    <property type="entry name" value="HTH-TYPE TRANSCRIPTIONAL REGULATOR EXSA"/>
    <property type="match status" value="1"/>
</dbReference>
<dbReference type="PANTHER" id="PTHR43280">
    <property type="entry name" value="ARAC-FAMILY TRANSCRIPTIONAL REGULATOR"/>
    <property type="match status" value="1"/>
</dbReference>
<evidence type="ECO:0000256" key="2">
    <source>
        <dbReference type="ARBA" id="ARBA00023125"/>
    </source>
</evidence>
<keyword evidence="1" id="KW-0805">Transcription regulation</keyword>
<reference evidence="5" key="2">
    <citation type="journal article" date="2021" name="PeerJ">
        <title>Extensive microbial diversity within the chicken gut microbiome revealed by metagenomics and culture.</title>
        <authorList>
            <person name="Gilroy R."/>
            <person name="Ravi A."/>
            <person name="Getino M."/>
            <person name="Pursley I."/>
            <person name="Horton D.L."/>
            <person name="Alikhan N.F."/>
            <person name="Baker D."/>
            <person name="Gharbi K."/>
            <person name="Hall N."/>
            <person name="Watson M."/>
            <person name="Adriaenssens E.M."/>
            <person name="Foster-Nyarko E."/>
            <person name="Jarju S."/>
            <person name="Secka A."/>
            <person name="Antonio M."/>
            <person name="Oren A."/>
            <person name="Chaudhuri R.R."/>
            <person name="La Ragione R."/>
            <person name="Hildebrand F."/>
            <person name="Pallen M.J."/>
        </authorList>
    </citation>
    <scope>NUCLEOTIDE SEQUENCE</scope>
    <source>
        <strain evidence="5">ChiSjej4B22-8349</strain>
    </source>
</reference>
<comment type="caution">
    <text evidence="5">The sequence shown here is derived from an EMBL/GenBank/DDBJ whole genome shotgun (WGS) entry which is preliminary data.</text>
</comment>
<sequence>MKTVVCRTGRRTDIRYVNVRHHPIHIHDGCEILYLIKGRLNVKISYETYRLEEGDFLLINPYETHALEDAGSENGNIAAIIQCGEELYGKKDGILMWQATLYNKDSHLHQQVKTMIREILAADMKTGDGSGRQTDEKLRDLLDFLKNNYNIENYDIVREEKNEFAENQMLSRRINSIIVYLCHHYDESPTLQAIADAHGVSRYYLSHMIRRAFGFSLQELLGIMRAERAELYLLATDWPAGVISDKVGFSSYQYFNKYFKMCFHMSPVKYRKAKAADTPGKTGFDEEAVSVEKAFGTMEGGGSETVTITLSLSEGGCVVQMGDRRLRLSGGDSLCLEERDVKEGIYIKK</sequence>
<organism evidence="5 6">
    <name type="scientific">Candidatus Allocopromorpha excrementipullorum</name>
    <dbReference type="NCBI Taxonomy" id="2840743"/>
    <lineage>
        <taxon>Bacteria</taxon>
        <taxon>Bacillati</taxon>
        <taxon>Bacillota</taxon>
        <taxon>Clostridia</taxon>
        <taxon>Eubacteriales</taxon>
        <taxon>Eubacteriaceae</taxon>
        <taxon>Eubacteriaceae incertae sedis</taxon>
        <taxon>Candidatus Allocopromorpha</taxon>
    </lineage>
</organism>
<dbReference type="Gene3D" id="2.60.120.10">
    <property type="entry name" value="Jelly Rolls"/>
    <property type="match status" value="1"/>
</dbReference>
<dbReference type="Gene3D" id="1.10.10.60">
    <property type="entry name" value="Homeodomain-like"/>
    <property type="match status" value="2"/>
</dbReference>
<dbReference type="Pfam" id="PF12833">
    <property type="entry name" value="HTH_18"/>
    <property type="match status" value="1"/>
</dbReference>
<dbReference type="InterPro" id="IPR009057">
    <property type="entry name" value="Homeodomain-like_sf"/>
</dbReference>
<dbReference type="Pfam" id="PF02311">
    <property type="entry name" value="AraC_binding"/>
    <property type="match status" value="1"/>
</dbReference>
<reference evidence="5" key="1">
    <citation type="submission" date="2020-10" db="EMBL/GenBank/DDBJ databases">
        <authorList>
            <person name="Gilroy R."/>
        </authorList>
    </citation>
    <scope>NUCLEOTIDE SEQUENCE</scope>
    <source>
        <strain evidence="5">ChiSjej4B22-8349</strain>
    </source>
</reference>
<proteinExistence type="predicted"/>
<dbReference type="InterPro" id="IPR018060">
    <property type="entry name" value="HTH_AraC"/>
</dbReference>
<evidence type="ECO:0000259" key="4">
    <source>
        <dbReference type="PROSITE" id="PS01124"/>
    </source>
</evidence>
<dbReference type="PROSITE" id="PS01124">
    <property type="entry name" value="HTH_ARAC_FAMILY_2"/>
    <property type="match status" value="1"/>
</dbReference>
<protein>
    <submittedName>
        <fullName evidence="5">Helix-turn-helix transcriptional regulator</fullName>
    </submittedName>
</protein>
<dbReference type="GO" id="GO:0043565">
    <property type="term" value="F:sequence-specific DNA binding"/>
    <property type="evidence" value="ECO:0007669"/>
    <property type="project" value="InterPro"/>
</dbReference>
<dbReference type="Proteomes" id="UP000824130">
    <property type="component" value="Unassembled WGS sequence"/>
</dbReference>
<keyword evidence="3" id="KW-0804">Transcription</keyword>
<keyword evidence="2" id="KW-0238">DNA-binding</keyword>
<dbReference type="GO" id="GO:0003700">
    <property type="term" value="F:DNA-binding transcription factor activity"/>
    <property type="evidence" value="ECO:0007669"/>
    <property type="project" value="InterPro"/>
</dbReference>
<dbReference type="SMART" id="SM00342">
    <property type="entry name" value="HTH_ARAC"/>
    <property type="match status" value="1"/>
</dbReference>
<dbReference type="InterPro" id="IPR014710">
    <property type="entry name" value="RmlC-like_jellyroll"/>
</dbReference>
<dbReference type="EMBL" id="DVOB01000048">
    <property type="protein sequence ID" value="HIU95499.1"/>
    <property type="molecule type" value="Genomic_DNA"/>
</dbReference>
<name>A0A9D1SUC4_9FIRM</name>
<dbReference type="SUPFAM" id="SSF46689">
    <property type="entry name" value="Homeodomain-like"/>
    <property type="match status" value="2"/>
</dbReference>
<gene>
    <name evidence="5" type="ORF">IAD25_02140</name>
</gene>
<dbReference type="SUPFAM" id="SSF51182">
    <property type="entry name" value="RmlC-like cupins"/>
    <property type="match status" value="1"/>
</dbReference>
<evidence type="ECO:0000313" key="5">
    <source>
        <dbReference type="EMBL" id="HIU95499.1"/>
    </source>
</evidence>